<feature type="transmembrane region" description="Helical" evidence="1">
    <location>
        <begin position="79"/>
        <end position="101"/>
    </location>
</feature>
<evidence type="ECO:0000313" key="3">
    <source>
        <dbReference type="Proteomes" id="UP001321453"/>
    </source>
</evidence>
<evidence type="ECO:0000256" key="1">
    <source>
        <dbReference type="SAM" id="Phobius"/>
    </source>
</evidence>
<organism evidence="2 3">
    <name type="scientific">Cellulomonas edaphi</name>
    <dbReference type="NCBI Taxonomy" id="3053468"/>
    <lineage>
        <taxon>Bacteria</taxon>
        <taxon>Bacillati</taxon>
        <taxon>Actinomycetota</taxon>
        <taxon>Actinomycetes</taxon>
        <taxon>Micrococcales</taxon>
        <taxon>Cellulomonadaceae</taxon>
        <taxon>Cellulomonas</taxon>
    </lineage>
</organism>
<keyword evidence="3" id="KW-1185">Reference proteome</keyword>
<dbReference type="EMBL" id="JAUCGR010000002">
    <property type="protein sequence ID" value="MDM7831292.1"/>
    <property type="molecule type" value="Genomic_DNA"/>
</dbReference>
<comment type="caution">
    <text evidence="2">The sequence shown here is derived from an EMBL/GenBank/DDBJ whole genome shotgun (WGS) entry which is preliminary data.</text>
</comment>
<proteinExistence type="predicted"/>
<accession>A0ABT7S8D6</accession>
<dbReference type="Proteomes" id="UP001321453">
    <property type="component" value="Unassembled WGS sequence"/>
</dbReference>
<keyword evidence="1" id="KW-1133">Transmembrane helix</keyword>
<evidence type="ECO:0008006" key="4">
    <source>
        <dbReference type="Google" id="ProtNLM"/>
    </source>
</evidence>
<keyword evidence="1" id="KW-0812">Transmembrane</keyword>
<protein>
    <recommendedName>
        <fullName evidence="4">ABC transporter ATP-binding protein</fullName>
    </recommendedName>
</protein>
<gene>
    <name evidence="2" type="ORF">QRT05_08110</name>
</gene>
<keyword evidence="1" id="KW-0472">Membrane</keyword>
<reference evidence="2 3" key="1">
    <citation type="submission" date="2023-06" db="EMBL/GenBank/DDBJ databases">
        <title>Cellulomonas sp. MW9 Whole genome sequence.</title>
        <authorList>
            <person name="Park S."/>
        </authorList>
    </citation>
    <scope>NUCLEOTIDE SEQUENCE [LARGE SCALE GENOMIC DNA]</scope>
    <source>
        <strain evidence="2 3">MW9</strain>
    </source>
</reference>
<sequence length="112" mass="12082">MAYAIEPAPWQRTLRAPAGQRLAVASTRLWSAVVRAGVLYTMTCVVDPGVKKQLGLITRRDARWSSTVGDLRAVLTRSIFDYAIVPGLFAVLATAVATLWVGQQLGDRLAAA</sequence>
<name>A0ABT7S8D6_9CELL</name>
<dbReference type="RefSeq" id="WP_289446575.1">
    <property type="nucleotide sequence ID" value="NZ_JAUCGR010000002.1"/>
</dbReference>
<evidence type="ECO:0000313" key="2">
    <source>
        <dbReference type="EMBL" id="MDM7831292.1"/>
    </source>
</evidence>